<feature type="region of interest" description="Disordered" evidence="3">
    <location>
        <begin position="65"/>
        <end position="197"/>
    </location>
</feature>
<dbReference type="InterPro" id="IPR047156">
    <property type="entry name" value="Teg/CotR/CapV-like"/>
</dbReference>
<feature type="compositionally biased region" description="Polar residues" evidence="3">
    <location>
        <begin position="904"/>
        <end position="942"/>
    </location>
</feature>
<keyword evidence="2" id="KW-0442">Lipid degradation</keyword>
<feature type="compositionally biased region" description="Polar residues" evidence="3">
    <location>
        <begin position="173"/>
        <end position="182"/>
    </location>
</feature>
<organism evidence="6 7">
    <name type="scientific">Dictyostelium firmibasis</name>
    <dbReference type="NCBI Taxonomy" id="79012"/>
    <lineage>
        <taxon>Eukaryota</taxon>
        <taxon>Amoebozoa</taxon>
        <taxon>Evosea</taxon>
        <taxon>Eumycetozoa</taxon>
        <taxon>Dictyostelia</taxon>
        <taxon>Dictyosteliales</taxon>
        <taxon>Dictyosteliaceae</taxon>
        <taxon>Dictyostelium</taxon>
    </lineage>
</organism>
<dbReference type="SMART" id="SM00233">
    <property type="entry name" value="PH"/>
    <property type="match status" value="1"/>
</dbReference>
<comment type="caution">
    <text evidence="2">Lacks conserved residue(s) required for the propagation of feature annotation.</text>
</comment>
<dbReference type="Proteomes" id="UP001344447">
    <property type="component" value="Unassembled WGS sequence"/>
</dbReference>
<evidence type="ECO:0000259" key="5">
    <source>
        <dbReference type="PROSITE" id="PS51635"/>
    </source>
</evidence>
<dbReference type="Pfam" id="PF00169">
    <property type="entry name" value="PH"/>
    <property type="match status" value="1"/>
</dbReference>
<dbReference type="SUPFAM" id="SSF52151">
    <property type="entry name" value="FabD/lysophospholipase-like"/>
    <property type="match status" value="1"/>
</dbReference>
<keyword evidence="1 2" id="KW-0443">Lipid metabolism</keyword>
<dbReference type="Gene3D" id="2.30.29.30">
    <property type="entry name" value="Pleckstrin-homology domain (PH domain)/Phosphotyrosine-binding domain (PTB)"/>
    <property type="match status" value="1"/>
</dbReference>
<gene>
    <name evidence="6" type="ORF">RB653_003796</name>
</gene>
<feature type="region of interest" description="Disordered" evidence="3">
    <location>
        <begin position="1"/>
        <end position="32"/>
    </location>
</feature>
<comment type="caution">
    <text evidence="6">The sequence shown here is derived from an EMBL/GenBank/DDBJ whole genome shotgun (WGS) entry which is preliminary data.</text>
</comment>
<dbReference type="InterPro" id="IPR011993">
    <property type="entry name" value="PH-like_dom_sf"/>
</dbReference>
<feature type="compositionally biased region" description="Low complexity" evidence="3">
    <location>
        <begin position="871"/>
        <end position="887"/>
    </location>
</feature>
<feature type="domain" description="PNPLA" evidence="5">
    <location>
        <begin position="564"/>
        <end position="750"/>
    </location>
</feature>
<dbReference type="Gene3D" id="3.40.1090.10">
    <property type="entry name" value="Cytosolic phospholipase A2 catalytic domain"/>
    <property type="match status" value="1"/>
</dbReference>
<protein>
    <submittedName>
        <fullName evidence="6">Uncharacterized protein</fullName>
    </submittedName>
</protein>
<evidence type="ECO:0000313" key="6">
    <source>
        <dbReference type="EMBL" id="KAK5582213.1"/>
    </source>
</evidence>
<name>A0AAN7UI40_9MYCE</name>
<dbReference type="InterPro" id="IPR016035">
    <property type="entry name" value="Acyl_Trfase/lysoPLipase"/>
</dbReference>
<sequence length="942" mass="103194">MNEDGESSWMSTWQGEDEGTKEGGDDTFPALRGNIGDWSSFMIAMDDEDGKELTKSLSSINLKLNKQSTGNTSTNNFGANHPLSSTQSSTNTSTTSLPPLSKLKGSTGISSPTPTPSSPSTSYTNLKGSSGISSPPPSSPSTSSTSLKSFFGGQNSSNSSLQNSPSTSSTNLKGSSGIQNPNKPIIGSSKQKHVHQQFAKTSFSNLSASIHYDATNSSSSSPTSGSPITPPISLSNSPNLQGIPKMSLTNNNNNGSFSSSPGNIASSPPLSSSKESETSFLNFFGRKKKEKSFTTNNTSQQQSTISTLSIDIHDGSSTMSSHMEFSYIEEHEDVMSHGSGLEMSMNSDKIYEGWIEMYIQKKWKKKWCVLRGIHLEYYKGWWDNQQGAQDSDECGKILLNYWYSFSRPVLTDGKFHFHITQGSEVEKTTGLGKVSKLKFRSEEENIAKKWIDECEKVIKKRKETTVTLRPLADHKPSGILGNIGRGRSNTTVSMPSFEPALESKGAKVCIPNELVDCLEPDEKILLEKVKQLLDEFPPKQLPPGETPSSYRAKPRSSDGYYRVLSLDGGGLRSVMVCVLIERIAKRYPKFLDHVDVFTGTSAGSIVAAGLAFEFPPKGTRRVLELTALPVFGKKRPGFNMGNAKYFARVLRASCYVFFQDRKFYEAQRKLVVPAFQLDSAWPPEAAQLQPEVRRWQPRVFHNIGKCEGYLETDVIGDVLLRSASAPTYFPSYQGYIDGGVFANNPALSAISLAMSPSLDQIPADKIICLSIGTGLSSHYMEGGQDYDWGLLNWAPKLGNLLMGSQVDYLTQICENMLGQRFHRLNPELGENTSMDDPKLVSELATLANTIDLTKTFEFIEKYFILPEDIEPSTSSTSPKTTTTTTSPNLNFNNIKPVLDDSALSPRSLNPLSVNNSTGSLESPRNISPRNNDIDSSIPLTPR</sequence>
<dbReference type="CDD" id="cd00821">
    <property type="entry name" value="PH"/>
    <property type="match status" value="1"/>
</dbReference>
<dbReference type="Pfam" id="PF01734">
    <property type="entry name" value="Patatin"/>
    <property type="match status" value="1"/>
</dbReference>
<evidence type="ECO:0000256" key="3">
    <source>
        <dbReference type="SAM" id="MobiDB-lite"/>
    </source>
</evidence>
<feature type="active site" description="Nucleophile" evidence="2">
    <location>
        <position position="601"/>
    </location>
</feature>
<feature type="region of interest" description="Disordered" evidence="3">
    <location>
        <begin position="536"/>
        <end position="556"/>
    </location>
</feature>
<evidence type="ECO:0000259" key="4">
    <source>
        <dbReference type="PROSITE" id="PS50003"/>
    </source>
</evidence>
<feature type="active site" description="Proton acceptor" evidence="2">
    <location>
        <position position="737"/>
    </location>
</feature>
<keyword evidence="7" id="KW-1185">Reference proteome</keyword>
<evidence type="ECO:0000256" key="1">
    <source>
        <dbReference type="ARBA" id="ARBA00023098"/>
    </source>
</evidence>
<feature type="short sequence motif" description="GXSXG" evidence="2">
    <location>
        <begin position="599"/>
        <end position="603"/>
    </location>
</feature>
<evidence type="ECO:0000313" key="7">
    <source>
        <dbReference type="Proteomes" id="UP001344447"/>
    </source>
</evidence>
<dbReference type="InterPro" id="IPR002641">
    <property type="entry name" value="PNPLA_dom"/>
</dbReference>
<dbReference type="PANTHER" id="PTHR24138">
    <property type="entry name" value="INTRACELLLAR PHOSPHOLIPASE A FAMILY"/>
    <property type="match status" value="1"/>
</dbReference>
<dbReference type="GO" id="GO:0016042">
    <property type="term" value="P:lipid catabolic process"/>
    <property type="evidence" value="ECO:0007669"/>
    <property type="project" value="UniProtKB-UniRule"/>
</dbReference>
<dbReference type="EMBL" id="JAVFKY010000001">
    <property type="protein sequence ID" value="KAK5582213.1"/>
    <property type="molecule type" value="Genomic_DNA"/>
</dbReference>
<feature type="compositionally biased region" description="Low complexity" evidence="3">
    <location>
        <begin position="250"/>
        <end position="273"/>
    </location>
</feature>
<accession>A0AAN7UI40</accession>
<feature type="region of interest" description="Disordered" evidence="3">
    <location>
        <begin position="870"/>
        <end position="942"/>
    </location>
</feature>
<dbReference type="AlphaFoldDB" id="A0AAN7UI40"/>
<feature type="compositionally biased region" description="Polar residues" evidence="3">
    <location>
        <begin position="65"/>
        <end position="78"/>
    </location>
</feature>
<dbReference type="PROSITE" id="PS50003">
    <property type="entry name" value="PH_DOMAIN"/>
    <property type="match status" value="1"/>
</dbReference>
<feature type="domain" description="PH" evidence="4">
    <location>
        <begin position="348"/>
        <end position="459"/>
    </location>
</feature>
<dbReference type="PROSITE" id="PS51635">
    <property type="entry name" value="PNPLA"/>
    <property type="match status" value="1"/>
</dbReference>
<dbReference type="CDD" id="cd07213">
    <property type="entry name" value="Pat17_PNPLA8_PNPLA9_like1"/>
    <property type="match status" value="1"/>
</dbReference>
<feature type="compositionally biased region" description="Low complexity" evidence="3">
    <location>
        <begin position="140"/>
        <end position="172"/>
    </location>
</feature>
<dbReference type="InterPro" id="IPR001849">
    <property type="entry name" value="PH_domain"/>
</dbReference>
<feature type="region of interest" description="Disordered" evidence="3">
    <location>
        <begin position="213"/>
        <end position="275"/>
    </location>
</feature>
<keyword evidence="2" id="KW-0378">Hydrolase</keyword>
<feature type="short sequence motif" description="DGA/G" evidence="2">
    <location>
        <begin position="737"/>
        <end position="739"/>
    </location>
</feature>
<dbReference type="SUPFAM" id="SSF50729">
    <property type="entry name" value="PH domain-like"/>
    <property type="match status" value="1"/>
</dbReference>
<dbReference type="GO" id="GO:0016787">
    <property type="term" value="F:hydrolase activity"/>
    <property type="evidence" value="ECO:0007669"/>
    <property type="project" value="UniProtKB-UniRule"/>
</dbReference>
<feature type="compositionally biased region" description="Low complexity" evidence="3">
    <location>
        <begin position="82"/>
        <end position="133"/>
    </location>
</feature>
<reference evidence="6 7" key="1">
    <citation type="submission" date="2023-11" db="EMBL/GenBank/DDBJ databases">
        <title>Dfirmibasis_genome.</title>
        <authorList>
            <person name="Edelbroek B."/>
            <person name="Kjellin J."/>
            <person name="Jerlstrom-Hultqvist J."/>
            <person name="Soderbom F."/>
        </authorList>
    </citation>
    <scope>NUCLEOTIDE SEQUENCE [LARGE SCALE GENOMIC DNA]</scope>
    <source>
        <strain evidence="6 7">TNS-C-14</strain>
    </source>
</reference>
<feature type="compositionally biased region" description="Low complexity" evidence="3">
    <location>
        <begin position="217"/>
        <end position="235"/>
    </location>
</feature>
<proteinExistence type="predicted"/>
<evidence type="ECO:0000256" key="2">
    <source>
        <dbReference type="PROSITE-ProRule" id="PRU01161"/>
    </source>
</evidence>
<dbReference type="PANTHER" id="PTHR24138:SF14">
    <property type="entry name" value="PNPLA DOMAIN-CONTAINING PROTEIN"/>
    <property type="match status" value="1"/>
</dbReference>